<feature type="compositionally biased region" description="Low complexity" evidence="10">
    <location>
        <begin position="465"/>
        <end position="480"/>
    </location>
</feature>
<evidence type="ECO:0000256" key="7">
    <source>
        <dbReference type="ARBA" id="ARBA00023242"/>
    </source>
</evidence>
<feature type="domain" description="C2H2-type" evidence="11">
    <location>
        <begin position="265"/>
        <end position="292"/>
    </location>
</feature>
<keyword evidence="13" id="KW-1185">Reference proteome</keyword>
<dbReference type="Gene3D" id="3.30.160.60">
    <property type="entry name" value="Classic Zinc Finger"/>
    <property type="match status" value="3"/>
</dbReference>
<protein>
    <submittedName>
        <fullName evidence="12">Zinc finger protein crol gamma</fullName>
    </submittedName>
</protein>
<keyword evidence="2" id="KW-0479">Metal-binding</keyword>
<evidence type="ECO:0000256" key="10">
    <source>
        <dbReference type="SAM" id="MobiDB-lite"/>
    </source>
</evidence>
<evidence type="ECO:0000256" key="3">
    <source>
        <dbReference type="ARBA" id="ARBA00022737"/>
    </source>
</evidence>
<organism evidence="12 13">
    <name type="scientific">Madurella fahalii</name>
    <dbReference type="NCBI Taxonomy" id="1157608"/>
    <lineage>
        <taxon>Eukaryota</taxon>
        <taxon>Fungi</taxon>
        <taxon>Dikarya</taxon>
        <taxon>Ascomycota</taxon>
        <taxon>Pezizomycotina</taxon>
        <taxon>Sordariomycetes</taxon>
        <taxon>Sordariomycetidae</taxon>
        <taxon>Sordariales</taxon>
        <taxon>Sordariales incertae sedis</taxon>
        <taxon>Madurella</taxon>
    </lineage>
</organism>
<keyword evidence="6" id="KW-0804">Transcription</keyword>
<feature type="compositionally biased region" description="Low complexity" evidence="10">
    <location>
        <begin position="143"/>
        <end position="154"/>
    </location>
</feature>
<dbReference type="SUPFAM" id="SSF57667">
    <property type="entry name" value="beta-beta-alpha zinc fingers"/>
    <property type="match status" value="2"/>
</dbReference>
<dbReference type="SMART" id="SM00355">
    <property type="entry name" value="ZnF_C2H2"/>
    <property type="match status" value="3"/>
</dbReference>
<dbReference type="GeneID" id="98172261"/>
<feature type="region of interest" description="Disordered" evidence="10">
    <location>
        <begin position="357"/>
        <end position="564"/>
    </location>
</feature>
<evidence type="ECO:0000256" key="1">
    <source>
        <dbReference type="ARBA" id="ARBA00004123"/>
    </source>
</evidence>
<keyword evidence="4" id="KW-0862">Zinc</keyword>
<sequence>MASDRGPTATEAPRAASTSTAPHATATFAPITDLSRQKSLKRTRETTPDSPASVSAGDISPSKIARLVGFARQSHLPTDGAPAEDERSRQEEEEDQQIATHLRNSGSHSPSQKALDDLMSGVAAAVNRPQDLPSETGHSEIEAAAAAARALSSAPVQTGNAATEELQDVSPQSGTSAASLDDGEGQVVDSPTAMDVDSRGDQRLYAPQPEAQMEDKTASSLSYPGVLPTGNSMPAPAHPQRGMSMPMPSSQNSDLTPRSPSSKKHKCPYCDTEFTRHHNLKSHLLTHSQEKPYSCQSCHMRFRRLHDLKRHSKLHTGEKPHVCPNCDRKFARGDALARHSKGAGGCAGRRPNMGPFGLDGSSAGTADDSAMSNDLYEGGGGTDMAEEERRRLSMPSIKTQHVAGQAGPEGYGSHSNTYPPAGQRPGAAGGLYPPNAERGSSSSNTSPSVPNSHTPHTSISSVPLSAGSSSMYSQSGMTESPKALSPAGVQPNAAGQQRAGEQPQGSSGQPLPTHGMSPAAKQAWLSQYPPADRDATKGNAAPAQHAAGRGRGRAGAAPAQAAESNAFGASDPGFWAYFQHLEQQVKNLASQVNSQLLERITVQDQHIAALTADVAALRQQLAESRGDGAAAEPTAEPAVQE</sequence>
<accession>A0ABQ0G0M1</accession>
<dbReference type="Proteomes" id="UP001628179">
    <property type="component" value="Unassembled WGS sequence"/>
</dbReference>
<dbReference type="InterPro" id="IPR013087">
    <property type="entry name" value="Znf_C2H2_type"/>
</dbReference>
<feature type="region of interest" description="Disordered" evidence="10">
    <location>
        <begin position="1"/>
        <end position="264"/>
    </location>
</feature>
<feature type="domain" description="C2H2-type" evidence="11">
    <location>
        <begin position="293"/>
        <end position="320"/>
    </location>
</feature>
<keyword evidence="7" id="KW-0539">Nucleus</keyword>
<keyword evidence="9" id="KW-0175">Coiled coil</keyword>
<feature type="compositionally biased region" description="Polar residues" evidence="10">
    <location>
        <begin position="98"/>
        <end position="112"/>
    </location>
</feature>
<evidence type="ECO:0000313" key="13">
    <source>
        <dbReference type="Proteomes" id="UP001628179"/>
    </source>
</evidence>
<feature type="compositionally biased region" description="Low complexity" evidence="10">
    <location>
        <begin position="7"/>
        <end position="32"/>
    </location>
</feature>
<name>A0ABQ0G0M1_9PEZI</name>
<evidence type="ECO:0000313" key="12">
    <source>
        <dbReference type="EMBL" id="GAB1311306.1"/>
    </source>
</evidence>
<evidence type="ECO:0000256" key="4">
    <source>
        <dbReference type="ARBA" id="ARBA00022833"/>
    </source>
</evidence>
<dbReference type="PANTHER" id="PTHR24399">
    <property type="entry name" value="ZINC FINGER AND BTB DOMAIN-CONTAINING"/>
    <property type="match status" value="1"/>
</dbReference>
<dbReference type="InterPro" id="IPR036236">
    <property type="entry name" value="Znf_C2H2_sf"/>
</dbReference>
<evidence type="ECO:0000256" key="6">
    <source>
        <dbReference type="ARBA" id="ARBA00023163"/>
    </source>
</evidence>
<feature type="coiled-coil region" evidence="9">
    <location>
        <begin position="578"/>
        <end position="627"/>
    </location>
</feature>
<evidence type="ECO:0000256" key="9">
    <source>
        <dbReference type="SAM" id="Coils"/>
    </source>
</evidence>
<proteinExistence type="predicted"/>
<dbReference type="RefSeq" id="XP_070913039.1">
    <property type="nucleotide sequence ID" value="XM_071056938.1"/>
</dbReference>
<keyword evidence="8" id="KW-0863">Zinc-finger</keyword>
<comment type="subcellular location">
    <subcellularLocation>
        <location evidence="1">Nucleus</location>
    </subcellularLocation>
</comment>
<dbReference type="PROSITE" id="PS00028">
    <property type="entry name" value="ZINC_FINGER_C2H2_1"/>
    <property type="match status" value="2"/>
</dbReference>
<dbReference type="Pfam" id="PF00096">
    <property type="entry name" value="zf-C2H2"/>
    <property type="match status" value="1"/>
</dbReference>
<dbReference type="PROSITE" id="PS50157">
    <property type="entry name" value="ZINC_FINGER_C2H2_2"/>
    <property type="match status" value="3"/>
</dbReference>
<evidence type="ECO:0000259" key="11">
    <source>
        <dbReference type="PROSITE" id="PS50157"/>
    </source>
</evidence>
<feature type="domain" description="C2H2-type" evidence="11">
    <location>
        <begin position="321"/>
        <end position="351"/>
    </location>
</feature>
<feature type="compositionally biased region" description="Polar residues" evidence="10">
    <location>
        <begin position="169"/>
        <end position="178"/>
    </location>
</feature>
<keyword evidence="3" id="KW-0677">Repeat</keyword>
<dbReference type="EMBL" id="BAAFSV010000001">
    <property type="protein sequence ID" value="GAB1311306.1"/>
    <property type="molecule type" value="Genomic_DNA"/>
</dbReference>
<dbReference type="PANTHER" id="PTHR24399:SF70">
    <property type="entry name" value="C2H2-TYPE DOMAIN-CONTAINING PROTEIN"/>
    <property type="match status" value="1"/>
</dbReference>
<reference evidence="12 13" key="1">
    <citation type="submission" date="2024-09" db="EMBL/GenBank/DDBJ databases">
        <title>Itraconazole resistance in Madurella fahalii resulting from another homologue of gene encoding cytochrome P450 14-alpha sterol demethylase (CYP51).</title>
        <authorList>
            <person name="Yoshioka I."/>
            <person name="Fahal A.H."/>
            <person name="Kaneko S."/>
            <person name="Yaguchi T."/>
        </authorList>
    </citation>
    <scope>NUCLEOTIDE SEQUENCE [LARGE SCALE GENOMIC DNA]</scope>
    <source>
        <strain evidence="12 13">IFM 68171</strain>
    </source>
</reference>
<evidence type="ECO:0000256" key="5">
    <source>
        <dbReference type="ARBA" id="ARBA00023015"/>
    </source>
</evidence>
<evidence type="ECO:0000256" key="8">
    <source>
        <dbReference type="PROSITE-ProRule" id="PRU00042"/>
    </source>
</evidence>
<feature type="compositionally biased region" description="Polar residues" evidence="10">
    <location>
        <begin position="247"/>
        <end position="260"/>
    </location>
</feature>
<gene>
    <name evidence="12" type="ORF">MFIFM68171_01516</name>
</gene>
<keyword evidence="5" id="KW-0805">Transcription regulation</keyword>
<evidence type="ECO:0000256" key="2">
    <source>
        <dbReference type="ARBA" id="ARBA00022723"/>
    </source>
</evidence>
<comment type="caution">
    <text evidence="12">The sequence shown here is derived from an EMBL/GenBank/DDBJ whole genome shotgun (WGS) entry which is preliminary data.</text>
</comment>
<feature type="compositionally biased region" description="Low complexity" evidence="10">
    <location>
        <begin position="440"/>
        <end position="458"/>
    </location>
</feature>